<keyword evidence="2" id="KW-0479">Metal-binding</keyword>
<dbReference type="PROSITE" id="PS00028">
    <property type="entry name" value="ZINC_FINGER_C2H2_1"/>
    <property type="match status" value="1"/>
</dbReference>
<feature type="compositionally biased region" description="Low complexity" evidence="8">
    <location>
        <begin position="289"/>
        <end position="298"/>
    </location>
</feature>
<evidence type="ECO:0000256" key="8">
    <source>
        <dbReference type="SAM" id="MobiDB-lite"/>
    </source>
</evidence>
<organism evidence="12">
    <name type="scientific">Schistocephalus solidus</name>
    <name type="common">Tapeworm</name>
    <dbReference type="NCBI Taxonomy" id="70667"/>
    <lineage>
        <taxon>Eukaryota</taxon>
        <taxon>Metazoa</taxon>
        <taxon>Spiralia</taxon>
        <taxon>Lophotrochozoa</taxon>
        <taxon>Platyhelminthes</taxon>
        <taxon>Cestoda</taxon>
        <taxon>Eucestoda</taxon>
        <taxon>Diphyllobothriidea</taxon>
        <taxon>Diphyllobothriidae</taxon>
        <taxon>Schistocephalus</taxon>
    </lineage>
</organism>
<feature type="region of interest" description="Disordered" evidence="8">
    <location>
        <begin position="282"/>
        <end position="304"/>
    </location>
</feature>
<dbReference type="PANTHER" id="PTHR16515">
    <property type="entry name" value="PR DOMAIN ZINC FINGER PROTEIN"/>
    <property type="match status" value="1"/>
</dbReference>
<sequence>MLRQVQLRWSGHLGGGNRRYKDTRKKSLEQLQIKPVTGEDLAQDRRAWRRSVKTFAAIYEANWIATAKAKRSARKSQAPRFKTPNTQALPTCPSCQRTFRLVRHLQTQRKIDSTASTSAAPASDPTSTTTTTTPNTDNNFINIPPPTISNIILPPTPSSPISVTNNTCPSPTTSITTSDYLPSATSNTITAPSTSDGDSVLTCPHCNRKFTSNIGLVGHLRIYCTETGEIVPGVPTNSRDRRLQCPHYPRAFTHRMGLIGHMRIHESGIHRDVSTSCAPINTSHIPPMSSTTNTNSTTPADSESPDLSCPHCHRTCASHIGLTGHLRIHRTETGEPVPGAPIYTRRTRINCPHCPRTFTHRIGLLGHMRLQENLR</sequence>
<keyword evidence="3" id="KW-0677">Repeat</keyword>
<keyword evidence="11" id="KW-1185">Reference proteome</keyword>
<dbReference type="InterPro" id="IPR036236">
    <property type="entry name" value="Znf_C2H2_sf"/>
</dbReference>
<evidence type="ECO:0000256" key="1">
    <source>
        <dbReference type="ARBA" id="ARBA00004123"/>
    </source>
</evidence>
<dbReference type="SMART" id="SM00355">
    <property type="entry name" value="ZnF_C2H2"/>
    <property type="match status" value="4"/>
</dbReference>
<dbReference type="Gene3D" id="3.30.160.60">
    <property type="entry name" value="Classic Zinc Finger"/>
    <property type="match status" value="2"/>
</dbReference>
<evidence type="ECO:0000256" key="4">
    <source>
        <dbReference type="ARBA" id="ARBA00022771"/>
    </source>
</evidence>
<comment type="subcellular location">
    <subcellularLocation>
        <location evidence="1">Nucleus</location>
    </subcellularLocation>
</comment>
<dbReference type="AlphaFoldDB" id="A0A183TDA8"/>
<dbReference type="WBParaSite" id="SSLN_0001500301-mRNA-1">
    <property type="protein sequence ID" value="SSLN_0001500301-mRNA-1"/>
    <property type="gene ID" value="SSLN_0001500301"/>
</dbReference>
<evidence type="ECO:0000313" key="11">
    <source>
        <dbReference type="Proteomes" id="UP000275846"/>
    </source>
</evidence>
<dbReference type="EMBL" id="UYSU01038997">
    <property type="protein sequence ID" value="VDM00842.1"/>
    <property type="molecule type" value="Genomic_DNA"/>
</dbReference>
<evidence type="ECO:0000256" key="6">
    <source>
        <dbReference type="ARBA" id="ARBA00023242"/>
    </source>
</evidence>
<dbReference type="OrthoDB" id="8117402at2759"/>
<dbReference type="Proteomes" id="UP000275846">
    <property type="component" value="Unassembled WGS sequence"/>
</dbReference>
<dbReference type="InterPro" id="IPR050331">
    <property type="entry name" value="Zinc_finger"/>
</dbReference>
<dbReference type="InterPro" id="IPR013087">
    <property type="entry name" value="Znf_C2H2_type"/>
</dbReference>
<evidence type="ECO:0000313" key="10">
    <source>
        <dbReference type="EMBL" id="VDM00842.1"/>
    </source>
</evidence>
<protein>
    <submittedName>
        <fullName evidence="12">C2H2-type domain-containing protein</fullName>
    </submittedName>
</protein>
<dbReference type="GO" id="GO:0005634">
    <property type="term" value="C:nucleus"/>
    <property type="evidence" value="ECO:0007669"/>
    <property type="project" value="UniProtKB-SubCell"/>
</dbReference>
<feature type="domain" description="C2H2-type" evidence="9">
    <location>
        <begin position="201"/>
        <end position="229"/>
    </location>
</feature>
<evidence type="ECO:0000313" key="12">
    <source>
        <dbReference type="WBParaSite" id="SSLN_0001500301-mRNA-1"/>
    </source>
</evidence>
<keyword evidence="4 7" id="KW-0863">Zinc-finger</keyword>
<evidence type="ECO:0000256" key="7">
    <source>
        <dbReference type="PROSITE-ProRule" id="PRU00042"/>
    </source>
</evidence>
<dbReference type="GO" id="GO:0010468">
    <property type="term" value="P:regulation of gene expression"/>
    <property type="evidence" value="ECO:0007669"/>
    <property type="project" value="TreeGrafter"/>
</dbReference>
<gene>
    <name evidence="10" type="ORF">SSLN_LOCUS14456</name>
</gene>
<evidence type="ECO:0000256" key="3">
    <source>
        <dbReference type="ARBA" id="ARBA00022737"/>
    </source>
</evidence>
<feature type="compositionally biased region" description="Low complexity" evidence="8">
    <location>
        <begin position="113"/>
        <end position="140"/>
    </location>
</feature>
<feature type="domain" description="C2H2-type" evidence="9">
    <location>
        <begin position="307"/>
        <end position="334"/>
    </location>
</feature>
<proteinExistence type="predicted"/>
<feature type="domain" description="C2H2-type" evidence="9">
    <location>
        <begin position="349"/>
        <end position="375"/>
    </location>
</feature>
<name>A0A183TDA8_SCHSO</name>
<feature type="region of interest" description="Disordered" evidence="8">
    <location>
        <begin position="70"/>
        <end position="89"/>
    </location>
</feature>
<dbReference type="Pfam" id="PF00096">
    <property type="entry name" value="zf-C2H2"/>
    <property type="match status" value="1"/>
</dbReference>
<keyword evidence="5" id="KW-0862">Zinc</keyword>
<evidence type="ECO:0000256" key="5">
    <source>
        <dbReference type="ARBA" id="ARBA00022833"/>
    </source>
</evidence>
<feature type="region of interest" description="Disordered" evidence="8">
    <location>
        <begin position="107"/>
        <end position="140"/>
    </location>
</feature>
<reference evidence="12" key="1">
    <citation type="submission" date="2016-06" db="UniProtKB">
        <authorList>
            <consortium name="WormBaseParasite"/>
        </authorList>
    </citation>
    <scope>IDENTIFICATION</scope>
</reference>
<keyword evidence="6" id="KW-0539">Nucleus</keyword>
<dbReference type="PROSITE" id="PS50157">
    <property type="entry name" value="ZINC_FINGER_C2H2_2"/>
    <property type="match status" value="3"/>
</dbReference>
<dbReference type="SUPFAM" id="SSF57667">
    <property type="entry name" value="beta-beta-alpha zinc fingers"/>
    <property type="match status" value="2"/>
</dbReference>
<reference evidence="10 11" key="2">
    <citation type="submission" date="2018-11" db="EMBL/GenBank/DDBJ databases">
        <authorList>
            <consortium name="Pathogen Informatics"/>
        </authorList>
    </citation>
    <scope>NUCLEOTIDE SEQUENCE [LARGE SCALE GENOMIC DNA]</scope>
    <source>
        <strain evidence="10 11">NST_G2</strain>
    </source>
</reference>
<evidence type="ECO:0000256" key="2">
    <source>
        <dbReference type="ARBA" id="ARBA00022723"/>
    </source>
</evidence>
<evidence type="ECO:0000259" key="9">
    <source>
        <dbReference type="PROSITE" id="PS50157"/>
    </source>
</evidence>
<dbReference type="PANTHER" id="PTHR16515:SF66">
    <property type="entry name" value="C2H2-TYPE DOMAIN-CONTAINING PROTEIN"/>
    <property type="match status" value="1"/>
</dbReference>
<dbReference type="GO" id="GO:0008270">
    <property type="term" value="F:zinc ion binding"/>
    <property type="evidence" value="ECO:0007669"/>
    <property type="project" value="UniProtKB-KW"/>
</dbReference>
<accession>A0A183TDA8</accession>